<keyword evidence="3" id="KW-1185">Reference proteome</keyword>
<dbReference type="PANTHER" id="PTHR12526">
    <property type="entry name" value="GLYCOSYLTRANSFERASE"/>
    <property type="match status" value="1"/>
</dbReference>
<organism evidence="2 3">
    <name type="scientific">Saprospira grandis (strain Lewin)</name>
    <dbReference type="NCBI Taxonomy" id="984262"/>
    <lineage>
        <taxon>Bacteria</taxon>
        <taxon>Pseudomonadati</taxon>
        <taxon>Bacteroidota</taxon>
        <taxon>Saprospiria</taxon>
        <taxon>Saprospirales</taxon>
        <taxon>Saprospiraceae</taxon>
        <taxon>Saprospira</taxon>
    </lineage>
</organism>
<dbReference type="Gene3D" id="3.40.50.2000">
    <property type="entry name" value="Glycogen Phosphorylase B"/>
    <property type="match status" value="2"/>
</dbReference>
<dbReference type="AlphaFoldDB" id="H6L8Q4"/>
<keyword evidence="2" id="KW-0808">Transferase</keyword>
<dbReference type="eggNOG" id="COG0438">
    <property type="taxonomic scope" value="Bacteria"/>
</dbReference>
<evidence type="ECO:0000313" key="3">
    <source>
        <dbReference type="Proteomes" id="UP000007519"/>
    </source>
</evidence>
<feature type="domain" description="Glycosyltransferase subfamily 4-like N-terminal" evidence="1">
    <location>
        <begin position="81"/>
        <end position="196"/>
    </location>
</feature>
<dbReference type="InterPro" id="IPR028098">
    <property type="entry name" value="Glyco_trans_4-like_N"/>
</dbReference>
<accession>H6L8Q4</accession>
<dbReference type="HOGENOM" id="CLU_686577_0_0_10"/>
<gene>
    <name evidence="2" type="ordered locus">SGRA_4145</name>
</gene>
<dbReference type="PANTHER" id="PTHR12526:SF630">
    <property type="entry name" value="GLYCOSYLTRANSFERASE"/>
    <property type="match status" value="1"/>
</dbReference>
<proteinExistence type="predicted"/>
<dbReference type="KEGG" id="sgn:SGRA_4145"/>
<dbReference type="EMBL" id="CP002831">
    <property type="protein sequence ID" value="AFC26860.1"/>
    <property type="molecule type" value="Genomic_DNA"/>
</dbReference>
<dbReference type="Proteomes" id="UP000007519">
    <property type="component" value="Chromosome"/>
</dbReference>
<dbReference type="SUPFAM" id="SSF53756">
    <property type="entry name" value="UDP-Glycosyltransferase/glycogen phosphorylase"/>
    <property type="match status" value="1"/>
</dbReference>
<dbReference type="GO" id="GO:0016757">
    <property type="term" value="F:glycosyltransferase activity"/>
    <property type="evidence" value="ECO:0007669"/>
    <property type="project" value="UniProtKB-ARBA"/>
</dbReference>
<protein>
    <submittedName>
        <fullName evidence="2">Glycosyl transferase group 1</fullName>
    </submittedName>
</protein>
<dbReference type="RefSeq" id="WP_015694438.1">
    <property type="nucleotide sequence ID" value="NC_016940.1"/>
</dbReference>
<reference evidence="2 3" key="1">
    <citation type="journal article" date="2012" name="Stand. Genomic Sci.">
        <title>Complete genome sequencing and analysis of Saprospira grandis str. Lewin, a predatory marine bacterium.</title>
        <authorList>
            <person name="Saw J.H."/>
            <person name="Yuryev A."/>
            <person name="Kanbe M."/>
            <person name="Hou S."/>
            <person name="Young A.G."/>
            <person name="Aizawa S."/>
            <person name="Alam M."/>
        </authorList>
    </citation>
    <scope>NUCLEOTIDE SEQUENCE [LARGE SCALE GENOMIC DNA]</scope>
    <source>
        <strain evidence="2 3">Lewin</strain>
    </source>
</reference>
<evidence type="ECO:0000259" key="1">
    <source>
        <dbReference type="Pfam" id="PF13439"/>
    </source>
</evidence>
<sequence length="400" mass="45025">MILFYISYWGVKEGLTVSTVYPHLKILAQREDVTAIHFFTVERAEDQKFKDELPPISKTTHYPIFSKNMGLHLLTKAADWWRIQSTILAAAKAQKPDFLICRSSMASGIGHLVKEKLGIPYMVESFEPHANYMVESGVWSPNGIKTQFQRKKEAQTKATADAIVGVSYNYQRQLIEKEGISANKVYTVPCTVPLERFAFDANKRAETRAKLGLSADTIIGLYLGKFGGSYYDKEAFQIFKAAANYYQDRFFLCLLSPAPKAEVKAKLAEVNFPENQYFHDLVAHNEVPNYLSAADFAFSLVKPAPSRPFCSPIKNGEYWAAGLPILVPANVGDDSDIIQKEQKGGIIINLEVPQPNYQDYFEALAPLLAKREEAAELAQKYRSPDQVAEVYDQIIRKLSL</sequence>
<dbReference type="Pfam" id="PF13439">
    <property type="entry name" value="Glyco_transf_4"/>
    <property type="match status" value="1"/>
</dbReference>
<dbReference type="OrthoDB" id="1220440at2"/>
<name>H6L8Q4_SAPGL</name>
<dbReference type="STRING" id="984262.SGRA_4145"/>
<evidence type="ECO:0000313" key="2">
    <source>
        <dbReference type="EMBL" id="AFC26860.1"/>
    </source>
</evidence>